<feature type="compositionally biased region" description="Basic residues" evidence="1">
    <location>
        <begin position="473"/>
        <end position="495"/>
    </location>
</feature>
<evidence type="ECO:0000313" key="3">
    <source>
        <dbReference type="Proteomes" id="UP000295192"/>
    </source>
</evidence>
<name>A0A484B2Y8_DRONA</name>
<proteinExistence type="predicted"/>
<reference evidence="2 3" key="1">
    <citation type="journal article" date="2019" name="J. Hered.">
        <title>An Improved Genome Assembly for Drosophila navojoa, the Basal Species in the mojavensis Cluster.</title>
        <authorList>
            <person name="Vanderlinde T."/>
            <person name="Dupim E.G."/>
            <person name="Nazario-Yepiz N.O."/>
            <person name="Carvalho A.B."/>
        </authorList>
    </citation>
    <scope>NUCLEOTIDE SEQUENCE [LARGE SCALE GENOMIC DNA]</scope>
    <source>
        <strain evidence="2">Navoj_Jal97</strain>
        <tissue evidence="2">Whole organism</tissue>
    </source>
</reference>
<protein>
    <submittedName>
        <fullName evidence="2">Uncharacterized protein</fullName>
    </submittedName>
</protein>
<dbReference type="OMA" id="IDICSVM"/>
<feature type="compositionally biased region" description="Polar residues" evidence="1">
    <location>
        <begin position="457"/>
        <end position="468"/>
    </location>
</feature>
<comment type="caution">
    <text evidence="2">The sequence shown here is derived from an EMBL/GenBank/DDBJ whole genome shotgun (WGS) entry which is preliminary data.</text>
</comment>
<dbReference type="OrthoDB" id="642895at2759"/>
<accession>A0A484B2Y8</accession>
<keyword evidence="3" id="KW-1185">Reference proteome</keyword>
<evidence type="ECO:0000256" key="1">
    <source>
        <dbReference type="SAM" id="MobiDB-lite"/>
    </source>
</evidence>
<feature type="region of interest" description="Disordered" evidence="1">
    <location>
        <begin position="437"/>
        <end position="515"/>
    </location>
</feature>
<dbReference type="AlphaFoldDB" id="A0A484B2Y8"/>
<dbReference type="Gene3D" id="1.20.58.1520">
    <property type="match status" value="1"/>
</dbReference>
<sequence length="515" mass="59467">MAEKPAALTVIDNVSWRVKRLYSDLSNASDAKKETFNEKINLLVTKIDRMENKLGIKVVTKDRRSSMATDIWLLTLDDELAEHRKQLSKRIAEVENLLGQQDALLDVLGEKPRNLSKMAKPDDIGAFRNHVQDLQELREARLDEAFDLRYSILTEMKVRGIEPDTSEERQLLKPTDQRLTAEIMETLRFKVMDVTDKVEGLDNDMEFLRKGISANANEMQTMYAFIDRRAKKLDASEHSYEVLAKQLRCCESLYAMTWKILTEELCKEVHKYWKLTKSQMDAKHDFVLSINEGPWKTLEKLENEVDTLKKFYETNKRLYDLYDCRTEFWQRLVALENKASDSDQDYHRKSPREDLELTTINKTLLNLDGEIKKLANEFLEKHNRPFEIYGQDILKVIADPKLTDENLSLGSASAVTAYETLPALTHILAVLNSANLYKPPSSMTKRKATGKGEESSQDLTGLENSEASGDQPKRKKEKKDKKKKKHHKSERKHKHTNIDKDNDDEPPANRPLIAI</sequence>
<evidence type="ECO:0000313" key="2">
    <source>
        <dbReference type="EMBL" id="TDG42440.1"/>
    </source>
</evidence>
<organism evidence="2 3">
    <name type="scientific">Drosophila navojoa</name>
    <name type="common">Fruit fly</name>
    <dbReference type="NCBI Taxonomy" id="7232"/>
    <lineage>
        <taxon>Eukaryota</taxon>
        <taxon>Metazoa</taxon>
        <taxon>Ecdysozoa</taxon>
        <taxon>Arthropoda</taxon>
        <taxon>Hexapoda</taxon>
        <taxon>Insecta</taxon>
        <taxon>Pterygota</taxon>
        <taxon>Neoptera</taxon>
        <taxon>Endopterygota</taxon>
        <taxon>Diptera</taxon>
        <taxon>Brachycera</taxon>
        <taxon>Muscomorpha</taxon>
        <taxon>Ephydroidea</taxon>
        <taxon>Drosophilidae</taxon>
        <taxon>Drosophila</taxon>
    </lineage>
</organism>
<dbReference type="Pfam" id="PF03999">
    <property type="entry name" value="MAP65_ASE1"/>
    <property type="match status" value="1"/>
</dbReference>
<dbReference type="STRING" id="7232.A0A484B2Y8"/>
<dbReference type="Proteomes" id="UP000295192">
    <property type="component" value="Unassembled WGS sequence"/>
</dbReference>
<dbReference type="EMBL" id="LSRL02000232">
    <property type="protein sequence ID" value="TDG42440.1"/>
    <property type="molecule type" value="Genomic_DNA"/>
</dbReference>
<gene>
    <name evidence="2" type="ORF">AWZ03_011137</name>
</gene>